<protein>
    <submittedName>
        <fullName evidence="3">Collagenase</fullName>
    </submittedName>
</protein>
<reference evidence="3 4" key="1">
    <citation type="submission" date="2014-04" db="EMBL/GenBank/DDBJ databases">
        <title>Genome assembly of Hyalangium minutum DSM 14724.</title>
        <authorList>
            <person name="Sharma G."/>
            <person name="Subramanian S."/>
        </authorList>
    </citation>
    <scope>NUCLEOTIDE SEQUENCE [LARGE SCALE GENOMIC DNA]</scope>
    <source>
        <strain evidence="3 4">DSM 14724</strain>
    </source>
</reference>
<proteinExistence type="predicted"/>
<dbReference type="EMBL" id="JMCB01000011">
    <property type="protein sequence ID" value="KFE66054.1"/>
    <property type="molecule type" value="Genomic_DNA"/>
</dbReference>
<comment type="caution">
    <text evidence="3">The sequence shown here is derived from an EMBL/GenBank/DDBJ whole genome shotgun (WGS) entry which is preliminary data.</text>
</comment>
<organism evidence="3 4">
    <name type="scientific">Hyalangium minutum</name>
    <dbReference type="NCBI Taxonomy" id="394096"/>
    <lineage>
        <taxon>Bacteria</taxon>
        <taxon>Pseudomonadati</taxon>
        <taxon>Myxococcota</taxon>
        <taxon>Myxococcia</taxon>
        <taxon>Myxococcales</taxon>
        <taxon>Cystobacterineae</taxon>
        <taxon>Archangiaceae</taxon>
        <taxon>Hyalangium</taxon>
    </lineage>
</organism>
<dbReference type="Proteomes" id="UP000028725">
    <property type="component" value="Unassembled WGS sequence"/>
</dbReference>
<dbReference type="PANTHER" id="PTHR19308">
    <property type="entry name" value="PHOSPHATIDYLCHOLINE TRANSFER PROTEIN"/>
    <property type="match status" value="1"/>
</dbReference>
<sequence>MFELKRLWWCGALSLVLVAGAARAADEWETVEDEDAQIKVRSRKDINGKEVWAEKDVEAHAVDVQTALMDSASFRLWMPYVKESRLVSTNEDGSRVAYAKLDFPMVDDRDYVISVVDEKKISEDGQGEYVQRWKVVDAGVPERKGVVRLKHNEGTWQITSKGENKTHIVYKFSVDPGGSIPDWLASFGQKDGVLDTLGAVEKRAKKLGEERKKAKPAAPKAP</sequence>
<dbReference type="PROSITE" id="PS50848">
    <property type="entry name" value="START"/>
    <property type="match status" value="1"/>
</dbReference>
<dbReference type="GO" id="GO:0008289">
    <property type="term" value="F:lipid binding"/>
    <property type="evidence" value="ECO:0007669"/>
    <property type="project" value="InterPro"/>
</dbReference>
<dbReference type="RefSeq" id="WP_044192697.1">
    <property type="nucleotide sequence ID" value="NZ_JMCB01000011.1"/>
</dbReference>
<dbReference type="InterPro" id="IPR023393">
    <property type="entry name" value="START-like_dom_sf"/>
</dbReference>
<keyword evidence="1" id="KW-0732">Signal</keyword>
<dbReference type="Pfam" id="PF01852">
    <property type="entry name" value="START"/>
    <property type="match status" value="1"/>
</dbReference>
<evidence type="ECO:0000313" key="3">
    <source>
        <dbReference type="EMBL" id="KFE66054.1"/>
    </source>
</evidence>
<feature type="chain" id="PRO_5001799645" evidence="1">
    <location>
        <begin position="25"/>
        <end position="222"/>
    </location>
</feature>
<evidence type="ECO:0000256" key="1">
    <source>
        <dbReference type="SAM" id="SignalP"/>
    </source>
</evidence>
<dbReference type="AlphaFoldDB" id="A0A085WEE1"/>
<gene>
    <name evidence="3" type="ORF">DB31_1119</name>
</gene>
<evidence type="ECO:0000313" key="4">
    <source>
        <dbReference type="Proteomes" id="UP000028725"/>
    </source>
</evidence>
<dbReference type="InterPro" id="IPR002913">
    <property type="entry name" value="START_lipid-bd_dom"/>
</dbReference>
<keyword evidence="4" id="KW-1185">Reference proteome</keyword>
<dbReference type="InterPro" id="IPR028347">
    <property type="entry name" value="START_dom_prot"/>
</dbReference>
<accession>A0A085WEE1</accession>
<name>A0A085WEE1_9BACT</name>
<dbReference type="PIRSF" id="PIRSF039033">
    <property type="entry name" value="START_dom"/>
    <property type="match status" value="1"/>
</dbReference>
<dbReference type="GO" id="GO:0005737">
    <property type="term" value="C:cytoplasm"/>
    <property type="evidence" value="ECO:0007669"/>
    <property type="project" value="UniProtKB-ARBA"/>
</dbReference>
<dbReference type="STRING" id="394096.DB31_1119"/>
<feature type="signal peptide" evidence="1">
    <location>
        <begin position="1"/>
        <end position="24"/>
    </location>
</feature>
<dbReference type="InterPro" id="IPR051213">
    <property type="entry name" value="START_lipid_transfer"/>
</dbReference>
<dbReference type="Gene3D" id="3.30.530.20">
    <property type="match status" value="1"/>
</dbReference>
<feature type="domain" description="START" evidence="2">
    <location>
        <begin position="17"/>
        <end position="209"/>
    </location>
</feature>
<evidence type="ECO:0000259" key="2">
    <source>
        <dbReference type="PROSITE" id="PS50848"/>
    </source>
</evidence>
<dbReference type="PANTHER" id="PTHR19308:SF14">
    <property type="entry name" value="START DOMAIN-CONTAINING PROTEIN"/>
    <property type="match status" value="1"/>
</dbReference>
<dbReference type="SUPFAM" id="SSF55961">
    <property type="entry name" value="Bet v1-like"/>
    <property type="match status" value="1"/>
</dbReference>
<dbReference type="OrthoDB" id="8592441at2"/>